<evidence type="ECO:0000256" key="4">
    <source>
        <dbReference type="ARBA" id="ARBA00023163"/>
    </source>
</evidence>
<dbReference type="GO" id="GO:0003700">
    <property type="term" value="F:DNA-binding transcription factor activity"/>
    <property type="evidence" value="ECO:0007669"/>
    <property type="project" value="InterPro"/>
</dbReference>
<dbReference type="AlphaFoldDB" id="A0A9D2CQD9"/>
<keyword evidence="3" id="KW-0238">DNA-binding</keyword>
<accession>A0A9D2CQD9</accession>
<organism evidence="6 7">
    <name type="scientific">Candidatus Companilactobacillus pullicola</name>
    <dbReference type="NCBI Taxonomy" id="2838523"/>
    <lineage>
        <taxon>Bacteria</taxon>
        <taxon>Bacillati</taxon>
        <taxon>Bacillota</taxon>
        <taxon>Bacilli</taxon>
        <taxon>Lactobacillales</taxon>
        <taxon>Lactobacillaceae</taxon>
        <taxon>Companilactobacillus</taxon>
    </lineage>
</organism>
<evidence type="ECO:0000256" key="3">
    <source>
        <dbReference type="ARBA" id="ARBA00023125"/>
    </source>
</evidence>
<evidence type="ECO:0000256" key="1">
    <source>
        <dbReference type="ARBA" id="ARBA00009437"/>
    </source>
</evidence>
<dbReference type="PANTHER" id="PTHR30346:SF0">
    <property type="entry name" value="HCA OPERON TRANSCRIPTIONAL ACTIVATOR HCAR"/>
    <property type="match status" value="1"/>
</dbReference>
<dbReference type="Gene3D" id="1.10.10.10">
    <property type="entry name" value="Winged helix-like DNA-binding domain superfamily/Winged helix DNA-binding domain"/>
    <property type="match status" value="1"/>
</dbReference>
<gene>
    <name evidence="6" type="ORF">H9820_13980</name>
</gene>
<feature type="domain" description="HTH lysR-type" evidence="5">
    <location>
        <begin position="1"/>
        <end position="58"/>
    </location>
</feature>
<dbReference type="GO" id="GO:0003677">
    <property type="term" value="F:DNA binding"/>
    <property type="evidence" value="ECO:0007669"/>
    <property type="project" value="UniProtKB-KW"/>
</dbReference>
<reference evidence="6" key="1">
    <citation type="journal article" date="2021" name="PeerJ">
        <title>Extensive microbial diversity within the chicken gut microbiome revealed by metagenomics and culture.</title>
        <authorList>
            <person name="Gilroy R."/>
            <person name="Ravi A."/>
            <person name="Getino M."/>
            <person name="Pursley I."/>
            <person name="Horton D.L."/>
            <person name="Alikhan N.F."/>
            <person name="Baker D."/>
            <person name="Gharbi K."/>
            <person name="Hall N."/>
            <person name="Watson M."/>
            <person name="Adriaenssens E.M."/>
            <person name="Foster-Nyarko E."/>
            <person name="Jarju S."/>
            <person name="Secka A."/>
            <person name="Antonio M."/>
            <person name="Oren A."/>
            <person name="Chaudhuri R.R."/>
            <person name="La Ragione R."/>
            <person name="Hildebrand F."/>
            <person name="Pallen M.J."/>
        </authorList>
    </citation>
    <scope>NUCLEOTIDE SEQUENCE</scope>
    <source>
        <strain evidence="6">3204</strain>
    </source>
</reference>
<dbReference type="InterPro" id="IPR036390">
    <property type="entry name" value="WH_DNA-bd_sf"/>
</dbReference>
<dbReference type="PROSITE" id="PS50931">
    <property type="entry name" value="HTH_LYSR"/>
    <property type="match status" value="1"/>
</dbReference>
<dbReference type="InterPro" id="IPR000847">
    <property type="entry name" value="LysR_HTH_N"/>
</dbReference>
<dbReference type="GO" id="GO:0032993">
    <property type="term" value="C:protein-DNA complex"/>
    <property type="evidence" value="ECO:0007669"/>
    <property type="project" value="TreeGrafter"/>
</dbReference>
<comment type="similarity">
    <text evidence="1">Belongs to the LysR transcriptional regulatory family.</text>
</comment>
<dbReference type="EMBL" id="DXCM01000099">
    <property type="protein sequence ID" value="HIY94038.1"/>
    <property type="molecule type" value="Genomic_DNA"/>
</dbReference>
<evidence type="ECO:0000313" key="7">
    <source>
        <dbReference type="Proteomes" id="UP000824013"/>
    </source>
</evidence>
<proteinExistence type="inferred from homology"/>
<sequence length="301" mass="34399">MYDLKLDTFIQVVRDGSFSKAADHLFISSVSVMKQMNSLEEMVGVRLLNRTTQGVSLTKAGEFFHDAVTDYISESESILKKTLEIDNNGKKVIKIGTSLLRSAQPLIKLWSKMSNKNDYQVDLVSFEDDPLSMQRMFTNIGTKIDFFVGPINSEQIKHGPYQTYELPETKAYWGVPINNHLANRDMISLKDLKEDKVLLVKRGLSPRLDALRDKLEENGITVVDNEDFYDINTFNICSQNNYIMETLDIWKDVYAPIKAIEMDDGYQMPYGIVYSKDASSVVKHFIEEIGLEYSKKEEALT</sequence>
<reference evidence="6" key="2">
    <citation type="submission" date="2021-04" db="EMBL/GenBank/DDBJ databases">
        <authorList>
            <person name="Gilroy R."/>
        </authorList>
    </citation>
    <scope>NUCLEOTIDE SEQUENCE</scope>
    <source>
        <strain evidence="6">3204</strain>
    </source>
</reference>
<keyword evidence="2" id="KW-0805">Transcription regulation</keyword>
<dbReference type="InterPro" id="IPR036388">
    <property type="entry name" value="WH-like_DNA-bd_sf"/>
</dbReference>
<keyword evidence="4" id="KW-0804">Transcription</keyword>
<evidence type="ECO:0000259" key="5">
    <source>
        <dbReference type="PROSITE" id="PS50931"/>
    </source>
</evidence>
<dbReference type="SUPFAM" id="SSF46785">
    <property type="entry name" value="Winged helix' DNA-binding domain"/>
    <property type="match status" value="1"/>
</dbReference>
<dbReference type="Proteomes" id="UP000824013">
    <property type="component" value="Unassembled WGS sequence"/>
</dbReference>
<comment type="caution">
    <text evidence="6">The sequence shown here is derived from an EMBL/GenBank/DDBJ whole genome shotgun (WGS) entry which is preliminary data.</text>
</comment>
<dbReference type="Pfam" id="PF00126">
    <property type="entry name" value="HTH_1"/>
    <property type="match status" value="1"/>
</dbReference>
<dbReference type="PANTHER" id="PTHR30346">
    <property type="entry name" value="TRANSCRIPTIONAL DUAL REGULATOR HCAR-RELATED"/>
    <property type="match status" value="1"/>
</dbReference>
<evidence type="ECO:0000313" key="6">
    <source>
        <dbReference type="EMBL" id="HIY94038.1"/>
    </source>
</evidence>
<name>A0A9D2CQD9_9LACO</name>
<evidence type="ECO:0000256" key="2">
    <source>
        <dbReference type="ARBA" id="ARBA00023015"/>
    </source>
</evidence>
<protein>
    <submittedName>
        <fullName evidence="6">LysR family transcriptional regulator</fullName>
    </submittedName>
</protein>